<gene>
    <name evidence="4" type="ORF">Z045_11725</name>
</gene>
<dbReference type="Proteomes" id="UP000053060">
    <property type="component" value="Unassembled WGS sequence"/>
</dbReference>
<reference evidence="5" key="1">
    <citation type="submission" date="2015-01" db="EMBL/GenBank/DDBJ databases">
        <title>Draft genome sequence of Rhodococcus pyridinivorans strain KG-16, a hydrocarbon-degrading bacterium.</title>
        <authorList>
            <person name="Aggarwal R.K."/>
            <person name="Dawar C."/>
        </authorList>
    </citation>
    <scope>NUCLEOTIDE SEQUENCE [LARGE SCALE GENOMIC DNA]</scope>
    <source>
        <strain evidence="5">KG-16</strain>
    </source>
</reference>
<evidence type="ECO:0000313" key="5">
    <source>
        <dbReference type="Proteomes" id="UP000053060"/>
    </source>
</evidence>
<dbReference type="GO" id="GO:0010181">
    <property type="term" value="F:FMN binding"/>
    <property type="evidence" value="ECO:0007669"/>
    <property type="project" value="InterPro"/>
</dbReference>
<dbReference type="PANTHER" id="PTHR30466">
    <property type="entry name" value="FLAVIN REDUCTASE"/>
    <property type="match status" value="1"/>
</dbReference>
<name>A0A0V9UKM5_9NOCA</name>
<proteinExistence type="inferred from homology"/>
<evidence type="ECO:0000313" key="4">
    <source>
        <dbReference type="EMBL" id="KSZ58551.1"/>
    </source>
</evidence>
<reference evidence="4 5" key="2">
    <citation type="journal article" date="2016" name="Genome Announc.">
        <title>Draft Genome Sequence of a Versatile Hydrocarbon-Degrading Bacterium, Rhodococcus pyridinivorans Strain KG-16, Collected from Oil Fields in India.</title>
        <authorList>
            <person name="Aggarwal R.K."/>
            <person name="Dawar C."/>
            <person name="Phanindranath R."/>
            <person name="Mutnuri L."/>
            <person name="Dayal A.M."/>
        </authorList>
    </citation>
    <scope>NUCLEOTIDE SEQUENCE [LARGE SCALE GENOMIC DNA]</scope>
    <source>
        <strain evidence="4 5">KG-16</strain>
    </source>
</reference>
<evidence type="ECO:0000259" key="3">
    <source>
        <dbReference type="SMART" id="SM00903"/>
    </source>
</evidence>
<comment type="caution">
    <text evidence="4">The sequence shown here is derived from an EMBL/GenBank/DDBJ whole genome shotgun (WGS) entry which is preliminary data.</text>
</comment>
<protein>
    <submittedName>
        <fullName evidence="4">Oxidoreductase</fullName>
    </submittedName>
</protein>
<dbReference type="RefSeq" id="WP_060652007.1">
    <property type="nucleotide sequence ID" value="NZ_AZXY01000005.1"/>
</dbReference>
<dbReference type="SUPFAM" id="SSF50475">
    <property type="entry name" value="FMN-binding split barrel"/>
    <property type="match status" value="1"/>
</dbReference>
<keyword evidence="2" id="KW-0560">Oxidoreductase</keyword>
<dbReference type="Gene3D" id="2.30.110.10">
    <property type="entry name" value="Electron Transport, Fmn-binding Protein, Chain A"/>
    <property type="match status" value="1"/>
</dbReference>
<dbReference type="InterPro" id="IPR012349">
    <property type="entry name" value="Split_barrel_FMN-bd"/>
</dbReference>
<comment type="similarity">
    <text evidence="1">Belongs to the non-flavoprotein flavin reductase family.</text>
</comment>
<dbReference type="EMBL" id="AZXY01000005">
    <property type="protein sequence ID" value="KSZ58551.1"/>
    <property type="molecule type" value="Genomic_DNA"/>
</dbReference>
<dbReference type="Pfam" id="PF01613">
    <property type="entry name" value="Flavin_Reduct"/>
    <property type="match status" value="1"/>
</dbReference>
<dbReference type="InterPro" id="IPR002563">
    <property type="entry name" value="Flavin_Rdtase-like_dom"/>
</dbReference>
<dbReference type="PANTHER" id="PTHR30466:SF15">
    <property type="entry name" value="POSSIBLE OXIDOREDUCTASE"/>
    <property type="match status" value="1"/>
</dbReference>
<dbReference type="PATRIC" id="fig|1441730.3.peg.2441"/>
<sequence length="169" mass="18285">MADTPLEGSADGFADIASQLDYPMFIVTAFDGEERSGCLIGFATQSAIDPARFLVALSNKNRTYRVASKAKHLAVHVLTPADRELAALFGEHTGDDIDKFERCSWHEGPHGLPVLDGPRAWFVGRILETFATGDHGGFLLEPELGELRGDLDRLMTFKSVGDLDAGHGA</sequence>
<dbReference type="AlphaFoldDB" id="A0A0V9UKM5"/>
<dbReference type="SMART" id="SM00903">
    <property type="entry name" value="Flavin_Reduct"/>
    <property type="match status" value="1"/>
</dbReference>
<feature type="domain" description="Flavin reductase like" evidence="3">
    <location>
        <begin position="17"/>
        <end position="163"/>
    </location>
</feature>
<evidence type="ECO:0000256" key="2">
    <source>
        <dbReference type="ARBA" id="ARBA00023002"/>
    </source>
</evidence>
<dbReference type="GO" id="GO:0042602">
    <property type="term" value="F:riboflavin reductase (NADPH) activity"/>
    <property type="evidence" value="ECO:0007669"/>
    <property type="project" value="TreeGrafter"/>
</dbReference>
<evidence type="ECO:0000256" key="1">
    <source>
        <dbReference type="ARBA" id="ARBA00008898"/>
    </source>
</evidence>
<organism evidence="4 5">
    <name type="scientific">Rhodococcus pyridinivorans KG-16</name>
    <dbReference type="NCBI Taxonomy" id="1441730"/>
    <lineage>
        <taxon>Bacteria</taxon>
        <taxon>Bacillati</taxon>
        <taxon>Actinomycetota</taxon>
        <taxon>Actinomycetes</taxon>
        <taxon>Mycobacteriales</taxon>
        <taxon>Nocardiaceae</taxon>
        <taxon>Rhodococcus</taxon>
    </lineage>
</organism>
<accession>A0A0V9UKM5</accession>
<dbReference type="InterPro" id="IPR050268">
    <property type="entry name" value="NADH-dep_flavin_reductase"/>
</dbReference>